<protein>
    <submittedName>
        <fullName evidence="7">Iron complex transport system substrate-binding protein</fullName>
    </submittedName>
</protein>
<dbReference type="Gene3D" id="3.40.50.1980">
    <property type="entry name" value="Nitrogenase molybdenum iron protein domain"/>
    <property type="match status" value="2"/>
</dbReference>
<dbReference type="InterPro" id="IPR002491">
    <property type="entry name" value="ABC_transptr_periplasmic_BD"/>
</dbReference>
<name>A0ABR9J9B3_9MICC</name>
<evidence type="ECO:0000256" key="1">
    <source>
        <dbReference type="ARBA" id="ARBA00004196"/>
    </source>
</evidence>
<evidence type="ECO:0000256" key="5">
    <source>
        <dbReference type="SAM" id="SignalP"/>
    </source>
</evidence>
<evidence type="ECO:0000259" key="6">
    <source>
        <dbReference type="PROSITE" id="PS50983"/>
    </source>
</evidence>
<keyword evidence="3" id="KW-0813">Transport</keyword>
<proteinExistence type="inferred from homology"/>
<comment type="similarity">
    <text evidence="2">Belongs to the bacterial solute-binding protein 8 family.</text>
</comment>
<dbReference type="RefSeq" id="WP_192592405.1">
    <property type="nucleotide sequence ID" value="NZ_JADBEE010000002.1"/>
</dbReference>
<dbReference type="Pfam" id="PF01497">
    <property type="entry name" value="Peripla_BP_2"/>
    <property type="match status" value="1"/>
</dbReference>
<dbReference type="SUPFAM" id="SSF53807">
    <property type="entry name" value="Helical backbone' metal receptor"/>
    <property type="match status" value="1"/>
</dbReference>
<dbReference type="PANTHER" id="PTHR30532:SF1">
    <property type="entry name" value="IRON(3+)-HYDROXAMATE-BINDING PROTEIN FHUD"/>
    <property type="match status" value="1"/>
</dbReference>
<evidence type="ECO:0000256" key="3">
    <source>
        <dbReference type="ARBA" id="ARBA00022448"/>
    </source>
</evidence>
<keyword evidence="4 5" id="KW-0732">Signal</keyword>
<reference evidence="7 8" key="1">
    <citation type="submission" date="2020-10" db="EMBL/GenBank/DDBJ databases">
        <title>Sequencing the genomes of 1000 actinobacteria strains.</title>
        <authorList>
            <person name="Klenk H.-P."/>
        </authorList>
    </citation>
    <scope>NUCLEOTIDE SEQUENCE [LARGE SCALE GENOMIC DNA]</scope>
    <source>
        <strain evidence="7 8">DSM 15474</strain>
    </source>
</reference>
<evidence type="ECO:0000313" key="8">
    <source>
        <dbReference type="Proteomes" id="UP000636579"/>
    </source>
</evidence>
<dbReference type="Proteomes" id="UP000636579">
    <property type="component" value="Unassembled WGS sequence"/>
</dbReference>
<comment type="caution">
    <text evidence="7">The sequence shown here is derived from an EMBL/GenBank/DDBJ whole genome shotgun (WGS) entry which is preliminary data.</text>
</comment>
<gene>
    <name evidence="7" type="ORF">H4W26_002376</name>
</gene>
<feature type="signal peptide" evidence="5">
    <location>
        <begin position="1"/>
        <end position="28"/>
    </location>
</feature>
<accession>A0ABR9J9B3</accession>
<organism evidence="7 8">
    <name type="scientific">Nesterenkonia halotolerans</name>
    <dbReference type="NCBI Taxonomy" id="225325"/>
    <lineage>
        <taxon>Bacteria</taxon>
        <taxon>Bacillati</taxon>
        <taxon>Actinomycetota</taxon>
        <taxon>Actinomycetes</taxon>
        <taxon>Micrococcales</taxon>
        <taxon>Micrococcaceae</taxon>
        <taxon>Nesterenkonia</taxon>
    </lineage>
</organism>
<sequence length="337" mass="35882">MPTMNLTPRLGRTTAAAAVVLMALTACGTTDVEETEDDAAAADSGPVTVTDYRGEEITLDAPAERVVTLEWAQTENVEILGGNQVGVADLEGYEMWNSAAPVEGEPTDVGLRTEPSLEAIGQADPDLILGVDVSVPEGLLEDLEEIAPVVLQPGADASDPLGNMEDNFRMTAELLGAQDQADEVWAEFEETRDAGAEAIEDAGIGGTPFVLVYPTVEGNTATFRMHGPGALAQTLGEEIGLESAWEDEGDEAFAISQSDIEGLTALEDDTILYWWTAETEPEDPFSELEDNSVWTSLGFVENEATHPVEEIWIYGGPASAGQWIDYLAETAVETAGQ</sequence>
<evidence type="ECO:0000256" key="4">
    <source>
        <dbReference type="ARBA" id="ARBA00022729"/>
    </source>
</evidence>
<comment type="subcellular location">
    <subcellularLocation>
        <location evidence="1">Cell envelope</location>
    </subcellularLocation>
</comment>
<dbReference type="EMBL" id="JADBEE010000002">
    <property type="protein sequence ID" value="MBE1515584.1"/>
    <property type="molecule type" value="Genomic_DNA"/>
</dbReference>
<dbReference type="InterPro" id="IPR051313">
    <property type="entry name" value="Bact_iron-sidero_bind"/>
</dbReference>
<dbReference type="CDD" id="cd01146">
    <property type="entry name" value="FhuD"/>
    <property type="match status" value="1"/>
</dbReference>
<feature type="domain" description="Fe/B12 periplasmic-binding" evidence="6">
    <location>
        <begin position="65"/>
        <end position="335"/>
    </location>
</feature>
<evidence type="ECO:0000313" key="7">
    <source>
        <dbReference type="EMBL" id="MBE1515584.1"/>
    </source>
</evidence>
<evidence type="ECO:0000256" key="2">
    <source>
        <dbReference type="ARBA" id="ARBA00008814"/>
    </source>
</evidence>
<dbReference type="PANTHER" id="PTHR30532">
    <property type="entry name" value="IRON III DICITRATE-BINDING PERIPLASMIC PROTEIN"/>
    <property type="match status" value="1"/>
</dbReference>
<keyword evidence="8" id="KW-1185">Reference proteome</keyword>
<dbReference type="PROSITE" id="PS50983">
    <property type="entry name" value="FE_B12_PBP"/>
    <property type="match status" value="1"/>
</dbReference>
<feature type="chain" id="PRO_5045203986" evidence="5">
    <location>
        <begin position="29"/>
        <end position="337"/>
    </location>
</feature>